<feature type="region of interest" description="Disordered" evidence="1">
    <location>
        <begin position="1"/>
        <end position="23"/>
    </location>
</feature>
<protein>
    <submittedName>
        <fullName evidence="2">Uncharacterized protein</fullName>
    </submittedName>
</protein>
<evidence type="ECO:0000256" key="1">
    <source>
        <dbReference type="SAM" id="MobiDB-lite"/>
    </source>
</evidence>
<comment type="caution">
    <text evidence="2">The sequence shown here is derived from an EMBL/GenBank/DDBJ whole genome shotgun (WGS) entry which is preliminary data.</text>
</comment>
<gene>
    <name evidence="2" type="ORF">EBB_02470</name>
</gene>
<dbReference type="Pfam" id="PF23876">
    <property type="entry name" value="DUF7230"/>
    <property type="match status" value="1"/>
</dbReference>
<dbReference type="EMBL" id="JACXST010000001">
    <property type="protein sequence ID" value="MBD9359429.1"/>
    <property type="molecule type" value="Genomic_DNA"/>
</dbReference>
<name>A0ABR9D8K1_9GAMM</name>
<evidence type="ECO:0000313" key="3">
    <source>
        <dbReference type="Proteomes" id="UP000641152"/>
    </source>
</evidence>
<reference evidence="2 3" key="1">
    <citation type="submission" date="2020-09" db="EMBL/GenBank/DDBJ databases">
        <title>Methylomonas albis sp. nov. and Methylomonas fluvii sp. nov.: Two cold-adapted methanotrophs from the River Elbe and an amended description of Methylovulum psychrotolerans strain Eb1.</title>
        <authorList>
            <person name="Bussmann I.K."/>
            <person name="Klings K.-W."/>
            <person name="Warnstedt J."/>
            <person name="Hoppert M."/>
            <person name="Saborowski A."/>
            <person name="Horn F."/>
            <person name="Liebner S."/>
        </authorList>
    </citation>
    <scope>NUCLEOTIDE SEQUENCE [LARGE SCALE GENOMIC DNA]</scope>
    <source>
        <strain evidence="2 3">EbB</strain>
    </source>
</reference>
<accession>A0ABR9D8K1</accession>
<sequence>MRKQNPSKDLQDKPSKNPVAKFAHQFNKAQVFADKTRYRRKAKHAGLEPFVIVAHSAITKGSRLLAIASAAKQSRARAA</sequence>
<organism evidence="2 3">
    <name type="scientific">Methylomonas fluvii</name>
    <dbReference type="NCBI Taxonomy" id="1854564"/>
    <lineage>
        <taxon>Bacteria</taxon>
        <taxon>Pseudomonadati</taxon>
        <taxon>Pseudomonadota</taxon>
        <taxon>Gammaproteobacteria</taxon>
        <taxon>Methylococcales</taxon>
        <taxon>Methylococcaceae</taxon>
        <taxon>Methylomonas</taxon>
    </lineage>
</organism>
<dbReference type="RefSeq" id="WP_192392315.1">
    <property type="nucleotide sequence ID" value="NZ_CAJHIU010000001.1"/>
</dbReference>
<keyword evidence="3" id="KW-1185">Reference proteome</keyword>
<proteinExistence type="predicted"/>
<dbReference type="InterPro" id="IPR055654">
    <property type="entry name" value="DUF7230"/>
</dbReference>
<evidence type="ECO:0000313" key="2">
    <source>
        <dbReference type="EMBL" id="MBD9359429.1"/>
    </source>
</evidence>
<dbReference type="Proteomes" id="UP000641152">
    <property type="component" value="Unassembled WGS sequence"/>
</dbReference>